<name>A0A093G7W5_DRYPU</name>
<feature type="region of interest" description="Disordered" evidence="1">
    <location>
        <begin position="1"/>
        <end position="124"/>
    </location>
</feature>
<evidence type="ECO:0000313" key="2">
    <source>
        <dbReference type="EMBL" id="KFV66295.1"/>
    </source>
</evidence>
<gene>
    <name evidence="2" type="ORF">N307_04187</name>
</gene>
<dbReference type="EMBL" id="KL215731">
    <property type="protein sequence ID" value="KFV66295.1"/>
    <property type="molecule type" value="Genomic_DNA"/>
</dbReference>
<proteinExistence type="predicted"/>
<dbReference type="AlphaFoldDB" id="A0A093G7W5"/>
<sequence>MDLSHSPESSPVTCPATLPVNSSPTDVPVSKSLSADGNRNPVLEMPEKSSVWLENSLLFKEKTAETPEERNQAESSSQNPPSQEPEMRPLQNLTNTRTLSSSSEVARRSARKRQDPGCYAEPKL</sequence>
<reference evidence="2 3" key="1">
    <citation type="submission" date="2014-04" db="EMBL/GenBank/DDBJ databases">
        <title>Genome evolution of avian class.</title>
        <authorList>
            <person name="Zhang G."/>
            <person name="Li C."/>
        </authorList>
    </citation>
    <scope>NUCLEOTIDE SEQUENCE [LARGE SCALE GENOMIC DNA]</scope>
    <source>
        <strain evidence="2">BGI_N307</strain>
    </source>
</reference>
<feature type="compositionally biased region" description="Polar residues" evidence="1">
    <location>
        <begin position="19"/>
        <end position="37"/>
    </location>
</feature>
<keyword evidence="3" id="KW-1185">Reference proteome</keyword>
<feature type="compositionally biased region" description="Polar residues" evidence="1">
    <location>
        <begin position="1"/>
        <end position="12"/>
    </location>
</feature>
<dbReference type="Proteomes" id="UP000053875">
    <property type="component" value="Unassembled WGS sequence"/>
</dbReference>
<feature type="compositionally biased region" description="Basic and acidic residues" evidence="1">
    <location>
        <begin position="59"/>
        <end position="72"/>
    </location>
</feature>
<feature type="non-terminal residue" evidence="2">
    <location>
        <position position="124"/>
    </location>
</feature>
<dbReference type="STRING" id="118200.A0A093G7W5"/>
<organism evidence="2 3">
    <name type="scientific">Dryobates pubescens</name>
    <name type="common">Downy woodpecker</name>
    <name type="synonym">Picoides pubescens</name>
    <dbReference type="NCBI Taxonomy" id="118200"/>
    <lineage>
        <taxon>Eukaryota</taxon>
        <taxon>Metazoa</taxon>
        <taxon>Chordata</taxon>
        <taxon>Craniata</taxon>
        <taxon>Vertebrata</taxon>
        <taxon>Euteleostomi</taxon>
        <taxon>Archelosauria</taxon>
        <taxon>Archosauria</taxon>
        <taxon>Dinosauria</taxon>
        <taxon>Saurischia</taxon>
        <taxon>Theropoda</taxon>
        <taxon>Coelurosauria</taxon>
        <taxon>Aves</taxon>
        <taxon>Neognathae</taxon>
        <taxon>Neoaves</taxon>
        <taxon>Telluraves</taxon>
        <taxon>Coraciimorphae</taxon>
        <taxon>Piciformes</taxon>
        <taxon>Picidae</taxon>
        <taxon>Dryobates</taxon>
    </lineage>
</organism>
<evidence type="ECO:0000313" key="3">
    <source>
        <dbReference type="Proteomes" id="UP000053875"/>
    </source>
</evidence>
<protein>
    <submittedName>
        <fullName evidence="2">Uncharacterized protein</fullName>
    </submittedName>
</protein>
<accession>A0A093G7W5</accession>
<evidence type="ECO:0000256" key="1">
    <source>
        <dbReference type="SAM" id="MobiDB-lite"/>
    </source>
</evidence>